<reference evidence="4" key="1">
    <citation type="journal article" date="2019" name="Int. J. Syst. Evol. Microbiol.">
        <title>The Global Catalogue of Microorganisms (GCM) 10K type strain sequencing project: providing services to taxonomists for standard genome sequencing and annotation.</title>
        <authorList>
            <consortium name="The Broad Institute Genomics Platform"/>
            <consortium name="The Broad Institute Genome Sequencing Center for Infectious Disease"/>
            <person name="Wu L."/>
            <person name="Ma J."/>
        </authorList>
    </citation>
    <scope>NUCLEOTIDE SEQUENCE [LARGE SCALE GENOMIC DNA]</scope>
    <source>
        <strain evidence="4">KCTC 12708</strain>
    </source>
</reference>
<feature type="region of interest" description="Disordered" evidence="1">
    <location>
        <begin position="27"/>
        <end position="46"/>
    </location>
</feature>
<protein>
    <submittedName>
        <fullName evidence="3">Uncharacterized protein</fullName>
    </submittedName>
</protein>
<dbReference type="Proteomes" id="UP000615593">
    <property type="component" value="Unassembled WGS sequence"/>
</dbReference>
<gene>
    <name evidence="3" type="ORF">GCM10008088_21060</name>
</gene>
<evidence type="ECO:0000313" key="3">
    <source>
        <dbReference type="EMBL" id="GGZ59214.1"/>
    </source>
</evidence>
<organism evidence="3 4">
    <name type="scientific">Mesonia mobilis</name>
    <dbReference type="NCBI Taxonomy" id="369791"/>
    <lineage>
        <taxon>Bacteria</taxon>
        <taxon>Pseudomonadati</taxon>
        <taxon>Bacteroidota</taxon>
        <taxon>Flavobacteriia</taxon>
        <taxon>Flavobacteriales</taxon>
        <taxon>Flavobacteriaceae</taxon>
        <taxon>Mesonia</taxon>
    </lineage>
</organism>
<feature type="chain" id="PRO_5045675799" evidence="2">
    <location>
        <begin position="20"/>
        <end position="451"/>
    </location>
</feature>
<evidence type="ECO:0000256" key="1">
    <source>
        <dbReference type="SAM" id="MobiDB-lite"/>
    </source>
</evidence>
<dbReference type="EMBL" id="BMWY01000005">
    <property type="protein sequence ID" value="GGZ59214.1"/>
    <property type="molecule type" value="Genomic_DNA"/>
</dbReference>
<dbReference type="GeneID" id="94369768"/>
<comment type="caution">
    <text evidence="3">The sequence shown here is derived from an EMBL/GenBank/DDBJ whole genome shotgun (WGS) entry which is preliminary data.</text>
</comment>
<proteinExistence type="predicted"/>
<accession>A0ABQ3BW74</accession>
<evidence type="ECO:0000256" key="2">
    <source>
        <dbReference type="SAM" id="SignalP"/>
    </source>
</evidence>
<dbReference type="InterPro" id="IPR046219">
    <property type="entry name" value="DUF6252"/>
</dbReference>
<keyword evidence="4" id="KW-1185">Reference proteome</keyword>
<dbReference type="RefSeq" id="WP_027884643.1">
    <property type="nucleotide sequence ID" value="NZ_BMWY01000005.1"/>
</dbReference>
<name>A0ABQ3BW74_9FLAO</name>
<keyword evidence="2" id="KW-0732">Signal</keyword>
<feature type="signal peptide" evidence="2">
    <location>
        <begin position="1"/>
        <end position="19"/>
    </location>
</feature>
<feature type="compositionally biased region" description="Gly residues" evidence="1">
    <location>
        <begin position="32"/>
        <end position="43"/>
    </location>
</feature>
<sequence>MKKILYPIFLALFTLMAVSCDNEPLEGEFGDPNGGGSGGGNQTPGGNFTATIDGNSFVADGALSITIYNGDIVQTSISGANVSGNSISLQIEAEGTGSYVLSNPVDFDNPGDGTAMYAQLGTEGFPYTTTVNSTGTLEITEWDTQNMIVSGTFSFEAEREVDNEDGSVTVETVNITEGEFSNVPLQIEGGEEPTDPEPEDPESLFEVELDGELYTGTTQANINEDGLAIAASSGEQVFVLQVFDPAVGSFDLGSEYEALILYDLDNSNEESEVYIPIEGTINISSIDYTNNLVSGTFSGTLVEIISQEELVMTNGVFTNIPFENQAPVDNASALVDGEEFVANTFAEGSLVGSDEVSLNFISDLDNSIVLNIPQNPEVGTYSISENPPYSASYIADVDTANEVVYDAQADSGEITITSFENNTVVGTFSFVGEADNGDTINITQGEFSYQF</sequence>
<evidence type="ECO:0000313" key="4">
    <source>
        <dbReference type="Proteomes" id="UP000615593"/>
    </source>
</evidence>
<dbReference type="Pfam" id="PF19765">
    <property type="entry name" value="DUF6252"/>
    <property type="match status" value="3"/>
</dbReference>
<dbReference type="PROSITE" id="PS51257">
    <property type="entry name" value="PROKAR_LIPOPROTEIN"/>
    <property type="match status" value="1"/>
</dbReference>